<evidence type="ECO:0000256" key="2">
    <source>
        <dbReference type="ARBA" id="ARBA00022737"/>
    </source>
</evidence>
<feature type="domain" description="Nephrocystin 3-like N-terminal" evidence="4">
    <location>
        <begin position="323"/>
        <end position="482"/>
    </location>
</feature>
<feature type="repeat" description="WD" evidence="3">
    <location>
        <begin position="966"/>
        <end position="1007"/>
    </location>
</feature>
<dbReference type="Gene3D" id="3.40.50.300">
    <property type="entry name" value="P-loop containing nucleotide triphosphate hydrolases"/>
    <property type="match status" value="1"/>
</dbReference>
<dbReference type="SUPFAM" id="SSF52540">
    <property type="entry name" value="P-loop containing nucleoside triphosphate hydrolases"/>
    <property type="match status" value="1"/>
</dbReference>
<protein>
    <recommendedName>
        <fullName evidence="4">Nephrocystin 3-like N-terminal domain-containing protein</fullName>
    </recommendedName>
</protein>
<sequence length="1252" mass="139427">MAVLPDGEYGTDSAASVATNMLGSFPNVRIGLLVGIGGGAPSGKHDIRLGDIVVTAPRDGEGGVFQYDFGKTVQDQVFQNTRFLDQPPRILRTALTGIQAQYKRKGHQLEQMIDAVLKNPRLQQGYQRPPPDTDRLFQADFIHDPRGCAEFCVVNPTNLVPRRQRTEHEDNPAIHYGTIASANQLMKDAFIRNKIASEKGVLCFEMEAAGLMNHFPCLVIRGICDYSDSHKNKEWQGYAALAAAAYAKALLLQILPDNVKAEKRINELLSSEEVQSLRTTIHDVGQKTVLNRLPVAAGACFNSHAEEHNPTCLPNTRVDLLHQIHDWANDPCAEAIFWLNGMAGTGKSTISRTVARDFAKSGHLGASFFFKRRETDRGNLAKFVPTLARQLAWSIPGVAPFIKKGIDADPDIVGKAVREQFEKLIREPLSRAVATPSTPLSVVMVIDALDECDQEADIRLLINIFSLAKTLRPHLRVFLTSRPELPIRLGFGEVQGSYQDLVLHDISAQVVEHDIIVFLDDEFKKIRHDFNMTVGDERKLRPDWPGRPIVQSLARMAVPLFIFAATVCRFVGDRKRDSPPMQLRKVLDYEIKGHVSQLGRTYGPVLRSLITDVSENDKTQIINDFKMIVGSIVILANPLSVWALSQLLEVDPEVVDNRLDTLHSVLSIPSTRKAPVRLLHLSFRDYLLTSESELRVDERHTHQTLAKHCLRVMRGGLRENICGLSFPGTRRSTVDRSELEERIPPHLQYACMHWVYHHIEGYPKLNDDNKVYDFLTTHFLHWLELMSLMGRSTKSLRMLKSFRDWLEHDQSPNLSSFVADAVRFVQTNISVIDEAPLQLYSSALVFSPSNSVVGGLFKIRIPKWLSLWPHVEENWDACLSTLEGHSDDVYSVVFSHDSKVVASASGDNTVRLWSVETGKCKHVLEGHGSSVLSVVFSHDSKAVASGSGDNTVRLWSVETGECKHVLKGHGDSVFSVVFSHDSKIVASASFDYTVRLWSVETGKCEHVLEDHGDVVDSVVFSHDSKVVASASRDNTVRLWSVETGECKHVLKGHGSLVVSVVFSHDSKVVASASLERTIRLWSVETGECKHVLKGHVGLVHSIVFSHDSKVVASASDDNTVRLWSVETGQCARVIQHTSRTWEFYVEASRMWTFYFTADNTSLVTDTGLLSVTYVPTTHTQSPILSSSPSIPEFDIDSDISWILYGGKELFRLPTECRHGRIAISGNNVVVGCDSGRVVVLSFSLSGLRRLAK</sequence>
<feature type="repeat" description="WD" evidence="3">
    <location>
        <begin position="1092"/>
        <end position="1133"/>
    </location>
</feature>
<organism evidence="5">
    <name type="scientific">Fusarium oxysporum Fo47</name>
    <dbReference type="NCBI Taxonomy" id="660027"/>
    <lineage>
        <taxon>Eukaryota</taxon>
        <taxon>Fungi</taxon>
        <taxon>Dikarya</taxon>
        <taxon>Ascomycota</taxon>
        <taxon>Pezizomycotina</taxon>
        <taxon>Sordariomycetes</taxon>
        <taxon>Hypocreomycetidae</taxon>
        <taxon>Hypocreales</taxon>
        <taxon>Nectriaceae</taxon>
        <taxon>Fusarium</taxon>
        <taxon>Fusarium oxysporum species complex</taxon>
    </lineage>
</organism>
<dbReference type="PROSITE" id="PS50082">
    <property type="entry name" value="WD_REPEATS_2"/>
    <property type="match status" value="6"/>
</dbReference>
<keyword evidence="1 3" id="KW-0853">WD repeat</keyword>
<dbReference type="SUPFAM" id="SSF53167">
    <property type="entry name" value="Purine and uridine phosphorylases"/>
    <property type="match status" value="1"/>
</dbReference>
<keyword evidence="2" id="KW-0677">Repeat</keyword>
<dbReference type="InterPro" id="IPR036322">
    <property type="entry name" value="WD40_repeat_dom_sf"/>
</dbReference>
<dbReference type="Pfam" id="PF24883">
    <property type="entry name" value="NPHP3_N"/>
    <property type="match status" value="1"/>
</dbReference>
<dbReference type="PANTHER" id="PTHR19879:SF9">
    <property type="entry name" value="TRANSCRIPTION INITIATION FACTOR TFIID SUBUNIT 5"/>
    <property type="match status" value="1"/>
</dbReference>
<dbReference type="Gene3D" id="3.40.50.1580">
    <property type="entry name" value="Nucleoside phosphorylase domain"/>
    <property type="match status" value="1"/>
</dbReference>
<evidence type="ECO:0000256" key="1">
    <source>
        <dbReference type="ARBA" id="ARBA00022574"/>
    </source>
</evidence>
<dbReference type="SMART" id="SM00320">
    <property type="entry name" value="WD40"/>
    <property type="match status" value="6"/>
</dbReference>
<dbReference type="HOGENOM" id="CLU_000288_6_16_1"/>
<dbReference type="CDD" id="cd00200">
    <property type="entry name" value="WD40"/>
    <property type="match status" value="1"/>
</dbReference>
<dbReference type="InterPro" id="IPR056884">
    <property type="entry name" value="NPHP3-like_N"/>
</dbReference>
<dbReference type="PROSITE" id="PS50294">
    <property type="entry name" value="WD_REPEATS_REGION"/>
    <property type="match status" value="6"/>
</dbReference>
<dbReference type="Pfam" id="PF00400">
    <property type="entry name" value="WD40"/>
    <property type="match status" value="6"/>
</dbReference>
<dbReference type="EMBL" id="JH717922">
    <property type="protein sequence ID" value="EWZ28531.1"/>
    <property type="molecule type" value="Genomic_DNA"/>
</dbReference>
<name>W9J9J1_FUSOX</name>
<reference evidence="5" key="2">
    <citation type="submission" date="2012-06" db="EMBL/GenBank/DDBJ databases">
        <title>Annotation of the Genome Sequence of Fusarium oxysporum Fo47.</title>
        <authorList>
            <consortium name="The Broad Institute Genomics Platform"/>
            <person name="Ma L.-J."/>
            <person name="Corby-Kistler H."/>
            <person name="Broz K."/>
            <person name="Gale L.R."/>
            <person name="Jonkers W."/>
            <person name="O'Donnell K."/>
            <person name="Ploetz R."/>
            <person name="Steinberg C."/>
            <person name="Schwartz D.C."/>
            <person name="VanEtten H."/>
            <person name="Zhou S."/>
            <person name="Young S.K."/>
            <person name="Zeng Q."/>
            <person name="Gargeya S."/>
            <person name="Fitzgerald M."/>
            <person name="Abouelleil A."/>
            <person name="Alvarado L."/>
            <person name="Chapman S.B."/>
            <person name="Gainer-Dewar J."/>
            <person name="Goldberg J."/>
            <person name="Griggs A."/>
            <person name="Gujja S."/>
            <person name="Hansen M."/>
            <person name="Howarth C."/>
            <person name="Imamovic A."/>
            <person name="Ireland A."/>
            <person name="Larimer J."/>
            <person name="McCowan C."/>
            <person name="Murphy C."/>
            <person name="Pearson M."/>
            <person name="Poon T.W."/>
            <person name="Priest M."/>
            <person name="Roberts A."/>
            <person name="Saif S."/>
            <person name="Shea T."/>
            <person name="Sykes S."/>
            <person name="Wortman J."/>
            <person name="Nusbaum C."/>
            <person name="Birren B."/>
        </authorList>
    </citation>
    <scope>NUCLEOTIDE SEQUENCE</scope>
    <source>
        <strain evidence="5">Fo47</strain>
    </source>
</reference>
<dbReference type="InterPro" id="IPR001680">
    <property type="entry name" value="WD40_rpt"/>
</dbReference>
<dbReference type="InterPro" id="IPR035994">
    <property type="entry name" value="Nucleoside_phosphorylase_sf"/>
</dbReference>
<accession>W9J9J1</accession>
<feature type="repeat" description="WD" evidence="3">
    <location>
        <begin position="882"/>
        <end position="923"/>
    </location>
</feature>
<dbReference type="SUPFAM" id="SSF50978">
    <property type="entry name" value="WD40 repeat-like"/>
    <property type="match status" value="1"/>
</dbReference>
<evidence type="ECO:0000259" key="4">
    <source>
        <dbReference type="Pfam" id="PF24883"/>
    </source>
</evidence>
<dbReference type="VEuPathDB" id="FungiDB:FOZG_17744"/>
<dbReference type="InterPro" id="IPR020472">
    <property type="entry name" value="WD40_PAC1"/>
</dbReference>
<gene>
    <name evidence="5" type="ORF">FOZG_17744</name>
</gene>
<dbReference type="PRINTS" id="PR00320">
    <property type="entry name" value="GPROTEINBRPT"/>
</dbReference>
<dbReference type="GO" id="GO:0009116">
    <property type="term" value="P:nucleoside metabolic process"/>
    <property type="evidence" value="ECO:0007669"/>
    <property type="project" value="InterPro"/>
</dbReference>
<feature type="repeat" description="WD" evidence="3">
    <location>
        <begin position="1008"/>
        <end position="1049"/>
    </location>
</feature>
<dbReference type="PANTHER" id="PTHR19879">
    <property type="entry name" value="TRANSCRIPTION INITIATION FACTOR TFIID"/>
    <property type="match status" value="1"/>
</dbReference>
<dbReference type="Gene3D" id="2.130.10.10">
    <property type="entry name" value="YVTN repeat-like/Quinoprotein amine dehydrogenase"/>
    <property type="match status" value="2"/>
</dbReference>
<feature type="repeat" description="WD" evidence="3">
    <location>
        <begin position="1050"/>
        <end position="1091"/>
    </location>
</feature>
<dbReference type="InterPro" id="IPR027417">
    <property type="entry name" value="P-loop_NTPase"/>
</dbReference>
<dbReference type="GO" id="GO:0003824">
    <property type="term" value="F:catalytic activity"/>
    <property type="evidence" value="ECO:0007669"/>
    <property type="project" value="InterPro"/>
</dbReference>
<dbReference type="InterPro" id="IPR015943">
    <property type="entry name" value="WD40/YVTN_repeat-like_dom_sf"/>
</dbReference>
<dbReference type="AlphaFoldDB" id="W9J9J1"/>
<dbReference type="Proteomes" id="UP000030766">
    <property type="component" value="Unassembled WGS sequence"/>
</dbReference>
<evidence type="ECO:0000313" key="5">
    <source>
        <dbReference type="EMBL" id="EWZ28531.1"/>
    </source>
</evidence>
<feature type="repeat" description="WD" evidence="3">
    <location>
        <begin position="924"/>
        <end position="965"/>
    </location>
</feature>
<proteinExistence type="predicted"/>
<reference evidence="5" key="1">
    <citation type="submission" date="2011-06" db="EMBL/GenBank/DDBJ databases">
        <title>The Genome Sequence of Fusarium oxysporum Fo47.</title>
        <authorList>
            <consortium name="The Broad Institute Genome Sequencing Platform"/>
            <person name="Ma L.-J."/>
            <person name="Gale L.R."/>
            <person name="Schwartz D.C."/>
            <person name="Zhou S."/>
            <person name="Corby-Kistler H."/>
            <person name="Young S.K."/>
            <person name="Zeng Q."/>
            <person name="Gargeya S."/>
            <person name="Fitzgerald M."/>
            <person name="Haas B."/>
            <person name="Abouelleil A."/>
            <person name="Alvarado L."/>
            <person name="Arachchi H.M."/>
            <person name="Berlin A."/>
            <person name="Brown A."/>
            <person name="Chapman S.B."/>
            <person name="Chen Z."/>
            <person name="Dunbar C."/>
            <person name="Freedman E."/>
            <person name="Gearin G."/>
            <person name="Gellesch M."/>
            <person name="Goldberg J."/>
            <person name="Griggs A."/>
            <person name="Gujja S."/>
            <person name="Heiman D."/>
            <person name="Howarth C."/>
            <person name="Larson L."/>
            <person name="Lui A."/>
            <person name="MacDonald P.J.P."/>
            <person name="Mehta T."/>
            <person name="Montmayeur A."/>
            <person name="Murphy C."/>
            <person name="Neiman D."/>
            <person name="Pearson M."/>
            <person name="Priest M."/>
            <person name="Roberts A."/>
            <person name="Saif S."/>
            <person name="Shea T."/>
            <person name="Shenoy N."/>
            <person name="Sisk P."/>
            <person name="Stolte C."/>
            <person name="Sykes S."/>
            <person name="Wortman J."/>
            <person name="Nusbaum C."/>
            <person name="Birren B."/>
        </authorList>
    </citation>
    <scope>NUCLEOTIDE SEQUENCE [LARGE SCALE GENOMIC DNA]</scope>
    <source>
        <strain evidence="5">Fo47</strain>
    </source>
</reference>
<evidence type="ECO:0000256" key="3">
    <source>
        <dbReference type="PROSITE-ProRule" id="PRU00221"/>
    </source>
</evidence>